<name>A0A7R8W7W8_9CRUS</name>
<dbReference type="GO" id="GO:0003700">
    <property type="term" value="F:DNA-binding transcription factor activity"/>
    <property type="evidence" value="ECO:0007669"/>
    <property type="project" value="InterPro"/>
</dbReference>
<feature type="compositionally biased region" description="Basic and acidic residues" evidence="1">
    <location>
        <begin position="81"/>
        <end position="99"/>
    </location>
</feature>
<reference evidence="2" key="1">
    <citation type="submission" date="2020-11" db="EMBL/GenBank/DDBJ databases">
        <authorList>
            <person name="Tran Van P."/>
        </authorList>
    </citation>
    <scope>NUCLEOTIDE SEQUENCE</scope>
</reference>
<organism evidence="2">
    <name type="scientific">Cyprideis torosa</name>
    <dbReference type="NCBI Taxonomy" id="163714"/>
    <lineage>
        <taxon>Eukaryota</taxon>
        <taxon>Metazoa</taxon>
        <taxon>Ecdysozoa</taxon>
        <taxon>Arthropoda</taxon>
        <taxon>Crustacea</taxon>
        <taxon>Oligostraca</taxon>
        <taxon>Ostracoda</taxon>
        <taxon>Podocopa</taxon>
        <taxon>Podocopida</taxon>
        <taxon>Cytherocopina</taxon>
        <taxon>Cytheroidea</taxon>
        <taxon>Cytherideidae</taxon>
        <taxon>Cyprideis</taxon>
    </lineage>
</organism>
<dbReference type="CDD" id="cd14695">
    <property type="entry name" value="bZIP_HLF"/>
    <property type="match status" value="1"/>
</dbReference>
<dbReference type="GO" id="GO:0006508">
    <property type="term" value="P:proteolysis"/>
    <property type="evidence" value="ECO:0007669"/>
    <property type="project" value="InterPro"/>
</dbReference>
<dbReference type="PROSITE" id="PS50041">
    <property type="entry name" value="C_TYPE_LECTIN_2"/>
    <property type="match status" value="3"/>
</dbReference>
<dbReference type="SUPFAM" id="SSF57959">
    <property type="entry name" value="Leucine zipper domain"/>
    <property type="match status" value="1"/>
</dbReference>
<dbReference type="InterPro" id="IPR016186">
    <property type="entry name" value="C-type_lectin-like/link_sf"/>
</dbReference>
<dbReference type="PANTHER" id="PTHR45784">
    <property type="entry name" value="C-TYPE LECTIN DOMAIN FAMILY 20 MEMBER A-RELATED"/>
    <property type="match status" value="1"/>
</dbReference>
<dbReference type="InterPro" id="IPR001254">
    <property type="entry name" value="Trypsin_dom"/>
</dbReference>
<dbReference type="AlphaFoldDB" id="A0A7R8W7W8"/>
<dbReference type="PANTHER" id="PTHR45784:SF5">
    <property type="entry name" value="C-TYPE LECTIN DOMAIN FAMILY 20 MEMBER A-RELATED"/>
    <property type="match status" value="1"/>
</dbReference>
<dbReference type="Pfam" id="PF00089">
    <property type="entry name" value="Trypsin"/>
    <property type="match status" value="1"/>
</dbReference>
<dbReference type="GO" id="GO:0004252">
    <property type="term" value="F:serine-type endopeptidase activity"/>
    <property type="evidence" value="ECO:0007669"/>
    <property type="project" value="InterPro"/>
</dbReference>
<dbReference type="Gene3D" id="3.10.100.10">
    <property type="entry name" value="Mannose-Binding Protein A, subunit A"/>
    <property type="match status" value="3"/>
</dbReference>
<dbReference type="SUPFAM" id="SSF56436">
    <property type="entry name" value="C-type lectin-like"/>
    <property type="match status" value="3"/>
</dbReference>
<dbReference type="InterPro" id="IPR004827">
    <property type="entry name" value="bZIP"/>
</dbReference>
<dbReference type="Gene3D" id="1.20.5.170">
    <property type="match status" value="1"/>
</dbReference>
<feature type="compositionally biased region" description="Basic and acidic residues" evidence="1">
    <location>
        <begin position="754"/>
        <end position="768"/>
    </location>
</feature>
<dbReference type="Gene3D" id="2.40.10.10">
    <property type="entry name" value="Trypsin-like serine proteases"/>
    <property type="match status" value="1"/>
</dbReference>
<dbReference type="InterPro" id="IPR001304">
    <property type="entry name" value="C-type_lectin-like"/>
</dbReference>
<dbReference type="InterPro" id="IPR046347">
    <property type="entry name" value="bZIP_sf"/>
</dbReference>
<dbReference type="SUPFAM" id="SSF50494">
    <property type="entry name" value="Trypsin-like serine proteases"/>
    <property type="match status" value="1"/>
</dbReference>
<dbReference type="InterPro" id="IPR009003">
    <property type="entry name" value="Peptidase_S1_PA"/>
</dbReference>
<feature type="region of interest" description="Disordered" evidence="1">
    <location>
        <begin position="45"/>
        <end position="99"/>
    </location>
</feature>
<evidence type="ECO:0000256" key="1">
    <source>
        <dbReference type="SAM" id="MobiDB-lite"/>
    </source>
</evidence>
<evidence type="ECO:0000313" key="2">
    <source>
        <dbReference type="EMBL" id="CAD7226588.1"/>
    </source>
</evidence>
<gene>
    <name evidence="2" type="ORF">CTOB1V02_LOCUS4505</name>
</gene>
<feature type="region of interest" description="Disordered" evidence="1">
    <location>
        <begin position="738"/>
        <end position="768"/>
    </location>
</feature>
<dbReference type="SMART" id="SM00034">
    <property type="entry name" value="CLECT"/>
    <property type="match status" value="3"/>
</dbReference>
<sequence>MENGGATNPAFVLPPTAILPPAAGLGLMPALPLFPPSALLTRVLTASSRRRPRNDKKSTPQEAQDERYFERRRKNNISAKRSRDSRKIREDQGEGRLKRESHDVAHNWVALSPCSPGYPLDGRDGDPLLLWLGAGNKMYLLVLLMLVSSCWSLQWMNVPNSNVSFSLSFADASYAQAEIMCEKAGAELAYIESKKESEFVTDMLKRWQLGRVWIAGFDGHRVSFTSDAQSRRRRPLLEGVQRKCGIIQNTFAWYPSNCKEEKPFVCQRQVWGKNAKSGIEYQIQNDTPSGFREAEAACREKNGSLVQVDNSNDEKFISSMEGYDPYKFYWIGLIHTAEGEYVWTDTLKTSKEIETRMSGGSECVMVQPKLEWGFTSCDNKRLSLCETKDQRHVFTNTPFLYDNSTRSYLFTTQEPQPFDAAEKKCRERGGNLVTIKGAERDGLLTATRDLPRNLWEIGSWIGLLDLDGEGANLSWVDKTPVKYRNLIDDTCLQLRSFSRWRKDSCEVPSKFICKRQQVVPLCPPGSCGYQLGENHWPWMVAIVDEDDDEVLCAGVIVSTRHILTVGNCVERYKRTPSFLKVQTKDQETESKFHYVEEVFIHPGYDSGTVSRNIAVILLSGGLRLSCDVALICLNVHAANPDHTSSASTTASDTDDDVETLVTYNYVARSFVRVQQTIKGLRSVIDGSPFLRKATNGNWYTIALQVSFLERQNAFLRAHVAYHRDEMAALTKLAYTETLAQKESNEEAVPTGNRDSPREQKDEETVDKE</sequence>
<dbReference type="OrthoDB" id="6022300at2759"/>
<protein>
    <submittedName>
        <fullName evidence="2">Uncharacterized protein</fullName>
    </submittedName>
</protein>
<dbReference type="EMBL" id="OB660869">
    <property type="protein sequence ID" value="CAD7226588.1"/>
    <property type="molecule type" value="Genomic_DNA"/>
</dbReference>
<dbReference type="Pfam" id="PF00059">
    <property type="entry name" value="Lectin_C"/>
    <property type="match status" value="3"/>
</dbReference>
<accession>A0A7R8W7W8</accession>
<dbReference type="Pfam" id="PF07716">
    <property type="entry name" value="bZIP_2"/>
    <property type="match status" value="1"/>
</dbReference>
<dbReference type="CDD" id="cd00037">
    <property type="entry name" value="CLECT"/>
    <property type="match status" value="3"/>
</dbReference>
<dbReference type="InterPro" id="IPR043504">
    <property type="entry name" value="Peptidase_S1_PA_chymotrypsin"/>
</dbReference>
<dbReference type="InterPro" id="IPR016187">
    <property type="entry name" value="CTDL_fold"/>
</dbReference>
<proteinExistence type="predicted"/>
<feature type="compositionally biased region" description="Basic and acidic residues" evidence="1">
    <location>
        <begin position="55"/>
        <end position="69"/>
    </location>
</feature>